<dbReference type="InterPro" id="IPR052733">
    <property type="entry name" value="Chloroplast_QOR"/>
</dbReference>
<feature type="non-terminal residue" evidence="1">
    <location>
        <position position="1"/>
    </location>
</feature>
<dbReference type="EMBL" id="BARW01035986">
    <property type="protein sequence ID" value="GAJ24065.1"/>
    <property type="molecule type" value="Genomic_DNA"/>
</dbReference>
<dbReference type="Gene3D" id="3.40.50.720">
    <property type="entry name" value="NAD(P)-binding Rossmann-like Domain"/>
    <property type="match status" value="1"/>
</dbReference>
<sequence length="195" mass="21891">FLRKGNIQSGQKVLINGAGGSIGTIGVQLAKSFEAEVTAVDSTKKLDMLRSIGADQVIDYTQEDFTENSETYDVIFDVVGKRSYSHIKKSLKKKGIYISANPRMSLFLLGLWIKLTSRKKIITGVAKEKSKDLIYLRELIEAGKIKSVIDKRYPLEQTADAHRYVETGEKVGNVVITVEHNNKKGLKKKKKERLF</sequence>
<comment type="caution">
    <text evidence="1">The sequence shown here is derived from an EMBL/GenBank/DDBJ whole genome shotgun (WGS) entry which is preliminary data.</text>
</comment>
<accession>X1W2P5</accession>
<evidence type="ECO:0000313" key="1">
    <source>
        <dbReference type="EMBL" id="GAJ24065.1"/>
    </source>
</evidence>
<dbReference type="Gene3D" id="3.90.180.10">
    <property type="entry name" value="Medium-chain alcohol dehydrogenases, catalytic domain"/>
    <property type="match status" value="1"/>
</dbReference>
<reference evidence="1" key="1">
    <citation type="journal article" date="2014" name="Front. Microbiol.">
        <title>High frequency of phylogenetically diverse reductive dehalogenase-homologous genes in deep subseafloor sedimentary metagenomes.</title>
        <authorList>
            <person name="Kawai M."/>
            <person name="Futagami T."/>
            <person name="Toyoda A."/>
            <person name="Takaki Y."/>
            <person name="Nishi S."/>
            <person name="Hori S."/>
            <person name="Arai W."/>
            <person name="Tsubouchi T."/>
            <person name="Morono Y."/>
            <person name="Uchiyama I."/>
            <person name="Ito T."/>
            <person name="Fujiyama A."/>
            <person name="Inagaki F."/>
            <person name="Takami H."/>
        </authorList>
    </citation>
    <scope>NUCLEOTIDE SEQUENCE</scope>
    <source>
        <strain evidence="1">Expedition CK06-06</strain>
    </source>
</reference>
<dbReference type="SUPFAM" id="SSF51735">
    <property type="entry name" value="NAD(P)-binding Rossmann-fold domains"/>
    <property type="match status" value="1"/>
</dbReference>
<dbReference type="PANTHER" id="PTHR44013">
    <property type="entry name" value="ZINC-TYPE ALCOHOL DEHYDROGENASE-LIKE PROTEIN C16A3.02C"/>
    <property type="match status" value="1"/>
</dbReference>
<dbReference type="InterPro" id="IPR036291">
    <property type="entry name" value="NAD(P)-bd_dom_sf"/>
</dbReference>
<proteinExistence type="predicted"/>
<protein>
    <recommendedName>
        <fullName evidence="2">Enoyl reductase (ER) domain-containing protein</fullName>
    </recommendedName>
</protein>
<dbReference type="CDD" id="cd08267">
    <property type="entry name" value="MDR1"/>
    <property type="match status" value="1"/>
</dbReference>
<evidence type="ECO:0008006" key="2">
    <source>
        <dbReference type="Google" id="ProtNLM"/>
    </source>
</evidence>
<dbReference type="Pfam" id="PF13602">
    <property type="entry name" value="ADH_zinc_N_2"/>
    <property type="match status" value="1"/>
</dbReference>
<name>X1W2P5_9ZZZZ</name>
<dbReference type="PANTHER" id="PTHR44013:SF1">
    <property type="entry name" value="ZINC-TYPE ALCOHOL DEHYDROGENASE-LIKE PROTEIN C16A3.02C"/>
    <property type="match status" value="1"/>
</dbReference>
<gene>
    <name evidence="1" type="ORF">S12H4_55997</name>
</gene>
<dbReference type="AlphaFoldDB" id="X1W2P5"/>
<organism evidence="1">
    <name type="scientific">marine sediment metagenome</name>
    <dbReference type="NCBI Taxonomy" id="412755"/>
    <lineage>
        <taxon>unclassified sequences</taxon>
        <taxon>metagenomes</taxon>
        <taxon>ecological metagenomes</taxon>
    </lineage>
</organism>